<evidence type="ECO:0000256" key="2">
    <source>
        <dbReference type="ARBA" id="ARBA00023125"/>
    </source>
</evidence>
<dbReference type="PROSITE" id="PS50110">
    <property type="entry name" value="RESPONSE_REGULATORY"/>
    <property type="match status" value="1"/>
</dbReference>
<dbReference type="SMART" id="SM00342">
    <property type="entry name" value="HTH_ARAC"/>
    <property type="match status" value="1"/>
</dbReference>
<dbReference type="InterPro" id="IPR018060">
    <property type="entry name" value="HTH_AraC"/>
</dbReference>
<comment type="caution">
    <text evidence="7">The sequence shown here is derived from an EMBL/GenBank/DDBJ whole genome shotgun (WGS) entry which is preliminary data.</text>
</comment>
<dbReference type="PANTHER" id="PTHR43280:SF2">
    <property type="entry name" value="HTH-TYPE TRANSCRIPTIONAL REGULATOR EXSA"/>
    <property type="match status" value="1"/>
</dbReference>
<proteinExistence type="predicted"/>
<keyword evidence="8" id="KW-1185">Reference proteome</keyword>
<feature type="modified residue" description="4-aspartylphosphate" evidence="4">
    <location>
        <position position="55"/>
    </location>
</feature>
<dbReference type="InterPro" id="IPR011006">
    <property type="entry name" value="CheY-like_superfamily"/>
</dbReference>
<evidence type="ECO:0000313" key="7">
    <source>
        <dbReference type="EMBL" id="MBP1990092.1"/>
    </source>
</evidence>
<dbReference type="InterPro" id="IPR020449">
    <property type="entry name" value="Tscrpt_reg_AraC-type_HTH"/>
</dbReference>
<dbReference type="Gene3D" id="1.10.10.60">
    <property type="entry name" value="Homeodomain-like"/>
    <property type="match status" value="2"/>
</dbReference>
<dbReference type="RefSeq" id="WP_209970895.1">
    <property type="nucleotide sequence ID" value="NZ_JAGGLB010000004.1"/>
</dbReference>
<dbReference type="PROSITE" id="PS00041">
    <property type="entry name" value="HTH_ARAC_FAMILY_1"/>
    <property type="match status" value="1"/>
</dbReference>
<evidence type="ECO:0000256" key="1">
    <source>
        <dbReference type="ARBA" id="ARBA00023015"/>
    </source>
</evidence>
<protein>
    <submittedName>
        <fullName evidence="7">YesN/AraC family two-component response regulator</fullName>
    </submittedName>
</protein>
<evidence type="ECO:0000259" key="5">
    <source>
        <dbReference type="PROSITE" id="PS01124"/>
    </source>
</evidence>
<dbReference type="Pfam" id="PF00072">
    <property type="entry name" value="Response_reg"/>
    <property type="match status" value="1"/>
</dbReference>
<keyword evidence="1" id="KW-0805">Transcription regulation</keyword>
<dbReference type="SUPFAM" id="SSF46689">
    <property type="entry name" value="Homeodomain-like"/>
    <property type="match status" value="2"/>
</dbReference>
<dbReference type="Pfam" id="PF12833">
    <property type="entry name" value="HTH_18"/>
    <property type="match status" value="1"/>
</dbReference>
<dbReference type="CDD" id="cd17536">
    <property type="entry name" value="REC_YesN-like"/>
    <property type="match status" value="1"/>
</dbReference>
<evidence type="ECO:0000259" key="6">
    <source>
        <dbReference type="PROSITE" id="PS50110"/>
    </source>
</evidence>
<dbReference type="EMBL" id="JAGGLB010000004">
    <property type="protein sequence ID" value="MBP1990092.1"/>
    <property type="molecule type" value="Genomic_DNA"/>
</dbReference>
<organism evidence="7 8">
    <name type="scientific">Paenibacillus eucommiae</name>
    <dbReference type="NCBI Taxonomy" id="1355755"/>
    <lineage>
        <taxon>Bacteria</taxon>
        <taxon>Bacillati</taxon>
        <taxon>Bacillota</taxon>
        <taxon>Bacilli</taxon>
        <taxon>Bacillales</taxon>
        <taxon>Paenibacillaceae</taxon>
        <taxon>Paenibacillus</taxon>
    </lineage>
</organism>
<dbReference type="InterPro" id="IPR001789">
    <property type="entry name" value="Sig_transdc_resp-reg_receiver"/>
</dbReference>
<dbReference type="PROSITE" id="PS01124">
    <property type="entry name" value="HTH_ARAC_FAMILY_2"/>
    <property type="match status" value="1"/>
</dbReference>
<dbReference type="PRINTS" id="PR00032">
    <property type="entry name" value="HTHARAC"/>
</dbReference>
<reference evidence="7 8" key="1">
    <citation type="submission" date="2021-03" db="EMBL/GenBank/DDBJ databases">
        <title>Genomic Encyclopedia of Type Strains, Phase IV (KMG-IV): sequencing the most valuable type-strain genomes for metagenomic binning, comparative biology and taxonomic classification.</title>
        <authorList>
            <person name="Goeker M."/>
        </authorList>
    </citation>
    <scope>NUCLEOTIDE SEQUENCE [LARGE SCALE GENOMIC DNA]</scope>
    <source>
        <strain evidence="7 8">DSM 26048</strain>
    </source>
</reference>
<evidence type="ECO:0000313" key="8">
    <source>
        <dbReference type="Proteomes" id="UP001519287"/>
    </source>
</evidence>
<keyword evidence="4" id="KW-0597">Phosphoprotein</keyword>
<dbReference type="Proteomes" id="UP001519287">
    <property type="component" value="Unassembled WGS sequence"/>
</dbReference>
<dbReference type="SMART" id="SM00448">
    <property type="entry name" value="REC"/>
    <property type="match status" value="1"/>
</dbReference>
<evidence type="ECO:0000256" key="4">
    <source>
        <dbReference type="PROSITE-ProRule" id="PRU00169"/>
    </source>
</evidence>
<feature type="domain" description="Response regulatory" evidence="6">
    <location>
        <begin position="4"/>
        <end position="120"/>
    </location>
</feature>
<dbReference type="InterPro" id="IPR009057">
    <property type="entry name" value="Homeodomain-like_sf"/>
</dbReference>
<keyword evidence="3" id="KW-0804">Transcription</keyword>
<dbReference type="InterPro" id="IPR018062">
    <property type="entry name" value="HTH_AraC-typ_CS"/>
</dbReference>
<sequence length="278" mass="31620">MAWQVLIVDDLPIIVDSLAQLMERYKPVQFDVRKAYSGEEALQALSGKTDIVISDIKMPGMDGIQMLEAIRPQWPRCKVIFLSGYDEFEYVQKALTLGAFDYVLKADGNEKVFAAAERAVSVLEREDDERNILERTKEQLRMLMVSGKGADEFITGSGISDIVSDPGEPGNHVVQLVHKYVEANMNRYFSLSEIADYVNLNRTYLSRLYKQLTGEGVYEYINRAKLEQAKAKLLHTNMKVQEVASSLGYLSAMSFIRFFKTQTGLSPQEYREQINRSM</sequence>
<dbReference type="PANTHER" id="PTHR43280">
    <property type="entry name" value="ARAC-FAMILY TRANSCRIPTIONAL REGULATOR"/>
    <property type="match status" value="1"/>
</dbReference>
<name>A0ABS4IR97_9BACL</name>
<dbReference type="Gene3D" id="3.40.50.2300">
    <property type="match status" value="1"/>
</dbReference>
<gene>
    <name evidence="7" type="ORF">J2Z66_001690</name>
</gene>
<accession>A0ABS4IR97</accession>
<dbReference type="SUPFAM" id="SSF52172">
    <property type="entry name" value="CheY-like"/>
    <property type="match status" value="1"/>
</dbReference>
<feature type="domain" description="HTH araC/xylS-type" evidence="5">
    <location>
        <begin position="175"/>
        <end position="273"/>
    </location>
</feature>
<evidence type="ECO:0000256" key="3">
    <source>
        <dbReference type="ARBA" id="ARBA00023163"/>
    </source>
</evidence>
<keyword evidence="2" id="KW-0238">DNA-binding</keyword>